<dbReference type="EMBL" id="SSSN01000005">
    <property type="protein sequence ID" value="THG34513.1"/>
    <property type="molecule type" value="Genomic_DNA"/>
</dbReference>
<dbReference type="AlphaFoldDB" id="A0A4S4FUV5"/>
<dbReference type="OrthoDB" id="5143448at2"/>
<gene>
    <name evidence="1" type="ORF">E6C70_09670</name>
</gene>
<sequence length="65" mass="7082">MHNITIRVKQHDQEIIAAVGAAGTGNCLLAVRTPPREIIRPYYDPIAARPGETGCDPDLYLNPPT</sequence>
<protein>
    <submittedName>
        <fullName evidence="1">Uncharacterized protein</fullName>
    </submittedName>
</protein>
<organism evidence="1 2">
    <name type="scientific">Orlajensenia flava</name>
    <dbReference type="NCBI Taxonomy" id="2565934"/>
    <lineage>
        <taxon>Bacteria</taxon>
        <taxon>Bacillati</taxon>
        <taxon>Actinomycetota</taxon>
        <taxon>Actinomycetes</taxon>
        <taxon>Micrococcales</taxon>
        <taxon>Microbacteriaceae</taxon>
        <taxon>Orlajensenia</taxon>
    </lineage>
</organism>
<comment type="caution">
    <text evidence="1">The sequence shown here is derived from an EMBL/GenBank/DDBJ whole genome shotgun (WGS) entry which is preliminary data.</text>
</comment>
<keyword evidence="2" id="KW-1185">Reference proteome</keyword>
<name>A0A4S4FUV5_9MICO</name>
<dbReference type="Proteomes" id="UP000307380">
    <property type="component" value="Unassembled WGS sequence"/>
</dbReference>
<evidence type="ECO:0000313" key="2">
    <source>
        <dbReference type="Proteomes" id="UP000307380"/>
    </source>
</evidence>
<reference evidence="1 2" key="1">
    <citation type="submission" date="2019-04" db="EMBL/GenBank/DDBJ databases">
        <authorList>
            <person name="Jiang L."/>
        </authorList>
    </citation>
    <scope>NUCLEOTIDE SEQUENCE [LARGE SCALE GENOMIC DNA]</scope>
    <source>
        <strain evidence="1 2">YIM 131861</strain>
    </source>
</reference>
<dbReference type="RefSeq" id="WP_136424311.1">
    <property type="nucleotide sequence ID" value="NZ_SSSN01000005.1"/>
</dbReference>
<evidence type="ECO:0000313" key="1">
    <source>
        <dbReference type="EMBL" id="THG34513.1"/>
    </source>
</evidence>
<proteinExistence type="predicted"/>
<accession>A0A4S4FUV5</accession>